<feature type="repeat" description="ANK" evidence="3">
    <location>
        <begin position="854"/>
        <end position="886"/>
    </location>
</feature>
<feature type="repeat" description="ANK" evidence="3">
    <location>
        <begin position="585"/>
        <end position="617"/>
    </location>
</feature>
<keyword evidence="2 3" id="KW-0040">ANK repeat</keyword>
<dbReference type="Gene3D" id="1.25.40.20">
    <property type="entry name" value="Ankyrin repeat-containing domain"/>
    <property type="match status" value="5"/>
</dbReference>
<dbReference type="PANTHER" id="PTHR24198:SF165">
    <property type="entry name" value="ANKYRIN REPEAT-CONTAINING PROTEIN-RELATED"/>
    <property type="match status" value="1"/>
</dbReference>
<dbReference type="SUPFAM" id="SSF48403">
    <property type="entry name" value="Ankyrin repeat"/>
    <property type="match status" value="1"/>
</dbReference>
<comment type="caution">
    <text evidence="5">The sequence shown here is derived from an EMBL/GenBank/DDBJ whole genome shotgun (WGS) entry which is preliminary data.</text>
</comment>
<accession>A0AAV9U2V6</accession>
<dbReference type="AlphaFoldDB" id="A0AAV9U2V6"/>
<feature type="compositionally biased region" description="Low complexity" evidence="4">
    <location>
        <begin position="358"/>
        <end position="368"/>
    </location>
</feature>
<evidence type="ECO:0000256" key="2">
    <source>
        <dbReference type="ARBA" id="ARBA00023043"/>
    </source>
</evidence>
<protein>
    <submittedName>
        <fullName evidence="5">Uncharacterized protein</fullName>
    </submittedName>
</protein>
<evidence type="ECO:0000256" key="1">
    <source>
        <dbReference type="ARBA" id="ARBA00022737"/>
    </source>
</evidence>
<keyword evidence="6" id="KW-1185">Reference proteome</keyword>
<feature type="region of interest" description="Disordered" evidence="4">
    <location>
        <begin position="341"/>
        <end position="377"/>
    </location>
</feature>
<gene>
    <name evidence="5" type="ORF">TWF696_002691</name>
</gene>
<feature type="region of interest" description="Disordered" evidence="4">
    <location>
        <begin position="202"/>
        <end position="275"/>
    </location>
</feature>
<feature type="repeat" description="ANK" evidence="3">
    <location>
        <begin position="717"/>
        <end position="749"/>
    </location>
</feature>
<feature type="repeat" description="ANK" evidence="3">
    <location>
        <begin position="651"/>
        <end position="683"/>
    </location>
</feature>
<evidence type="ECO:0000256" key="3">
    <source>
        <dbReference type="PROSITE-ProRule" id="PRU00023"/>
    </source>
</evidence>
<dbReference type="PROSITE" id="PS50088">
    <property type="entry name" value="ANK_REPEAT"/>
    <property type="match status" value="7"/>
</dbReference>
<dbReference type="PANTHER" id="PTHR24198">
    <property type="entry name" value="ANKYRIN REPEAT AND PROTEIN KINASE DOMAIN-CONTAINING PROTEIN"/>
    <property type="match status" value="1"/>
</dbReference>
<dbReference type="SMART" id="SM00248">
    <property type="entry name" value="ANK"/>
    <property type="match status" value="10"/>
</dbReference>
<reference evidence="5 6" key="1">
    <citation type="submission" date="2019-10" db="EMBL/GenBank/DDBJ databases">
        <authorList>
            <person name="Palmer J.M."/>
        </authorList>
    </citation>
    <scope>NUCLEOTIDE SEQUENCE [LARGE SCALE GENOMIC DNA]</scope>
    <source>
        <strain evidence="5 6">TWF696</strain>
    </source>
</reference>
<feature type="repeat" description="ANK" evidence="3">
    <location>
        <begin position="618"/>
        <end position="650"/>
    </location>
</feature>
<dbReference type="InterPro" id="IPR036770">
    <property type="entry name" value="Ankyrin_rpt-contain_sf"/>
</dbReference>
<keyword evidence="1" id="KW-0677">Repeat</keyword>
<dbReference type="EMBL" id="JAVHNQ010000013">
    <property type="protein sequence ID" value="KAK6334190.1"/>
    <property type="molecule type" value="Genomic_DNA"/>
</dbReference>
<feature type="compositionally biased region" description="Basic and acidic residues" evidence="4">
    <location>
        <begin position="228"/>
        <end position="240"/>
    </location>
</feature>
<feature type="repeat" description="ANK" evidence="3">
    <location>
        <begin position="783"/>
        <end position="815"/>
    </location>
</feature>
<dbReference type="Pfam" id="PF00023">
    <property type="entry name" value="Ank"/>
    <property type="match status" value="1"/>
</dbReference>
<name>A0AAV9U2V6_9PEZI</name>
<dbReference type="Pfam" id="PF12796">
    <property type="entry name" value="Ank_2"/>
    <property type="match status" value="3"/>
</dbReference>
<sequence>MHEHIPDSSRFTATAFYLPSTNIPNTPPSPPYLPFYKYLATSFDARTNWPGQLSCDPSSSTSNLGALVCHPKLSSIPPARPFFAFNDSSEGTFLPIMDNLTSRSYVFARQNYHPDREKPPQQQRRRRTSFSWVAGSVEPSKDRKKSIDHDLKLDAHGEYLAAHSSNTTIQELDGTPVFYDTQKVMTAELPGILPRKLSKYIGRHSKHSSPTTPTSPEITLGENQAYPRDYETNHTEDTVHGPESLSGDYRPQALRRPSSEHSGRGRTMSIDTNSSVTTALSPNYIPATQAQDSPTLPAVAMANPKFLPSTPRLLGIDTQDPGDPNSGRSDGAALPVLHCELGDHSHGSSSASIGQPGRRTSSTRTPSSVLTGSPNPFSMRELPDSLRLLVLDQGLFAQLEDGTRIDMPADDVQIAKEILNAWNVYEGNLGGGISHEKAYLCMRSSKLPKDRLAEIWDICQTIVDPPTPPRMNHSLFLEEFIVAIYLIQRELHIDMDSLQHLLTVKSPLISQHKSVTSKILINGISVPCPNDVQGILRLFGVREGVMPHQAVLDRCLYIAASKGHRTPLTTFLDWRADINALNTTCNRRALHAACESGHEDVVRILLQHGASVTVKDEDGKTPLHLAAADGGEGIARMLIQSGADIYAMDEEGDLPLHLAAEYGCSNIVMLFLRAKMNVDTPGAGKRSALMRTVANGHKGTARCLLDEGANVNHRDEQGWTALHCAVRNGNDILTRMLLEEGANIHEVTVGQQNAICLAVQYDLKALVRYLIENGAAINGYGANGMAPIHIAAMTGKEKILSILLELGASVNNYTKGSAINSQTALMVAIIQQHEGVVRILLNHPAIDLEKEDRNRSTALHYAVQKGNIFIIKMLLDKNPRFDDMNMDGKTPIDFAKDKDIKDLLKAAAKSARAPRKFSMG</sequence>
<dbReference type="PRINTS" id="PR01415">
    <property type="entry name" value="ANKYRIN"/>
</dbReference>
<dbReference type="InterPro" id="IPR002110">
    <property type="entry name" value="Ankyrin_rpt"/>
</dbReference>
<feature type="repeat" description="ANK" evidence="3">
    <location>
        <begin position="684"/>
        <end position="716"/>
    </location>
</feature>
<proteinExistence type="predicted"/>
<dbReference type="Gene3D" id="1.10.238.10">
    <property type="entry name" value="EF-hand"/>
    <property type="match status" value="1"/>
</dbReference>
<evidence type="ECO:0000313" key="6">
    <source>
        <dbReference type="Proteomes" id="UP001375240"/>
    </source>
</evidence>
<evidence type="ECO:0000256" key="4">
    <source>
        <dbReference type="SAM" id="MobiDB-lite"/>
    </source>
</evidence>
<feature type="region of interest" description="Disordered" evidence="4">
    <location>
        <begin position="112"/>
        <end position="147"/>
    </location>
</feature>
<dbReference type="PROSITE" id="PS50297">
    <property type="entry name" value="ANK_REP_REGION"/>
    <property type="match status" value="6"/>
</dbReference>
<dbReference type="Proteomes" id="UP001375240">
    <property type="component" value="Unassembled WGS sequence"/>
</dbReference>
<evidence type="ECO:0000313" key="5">
    <source>
        <dbReference type="EMBL" id="KAK6334190.1"/>
    </source>
</evidence>
<organism evidence="5 6">
    <name type="scientific">Orbilia brochopaga</name>
    <dbReference type="NCBI Taxonomy" id="3140254"/>
    <lineage>
        <taxon>Eukaryota</taxon>
        <taxon>Fungi</taxon>
        <taxon>Dikarya</taxon>
        <taxon>Ascomycota</taxon>
        <taxon>Pezizomycotina</taxon>
        <taxon>Orbiliomycetes</taxon>
        <taxon>Orbiliales</taxon>
        <taxon>Orbiliaceae</taxon>
        <taxon>Orbilia</taxon>
    </lineage>
</organism>